<keyword evidence="21" id="KW-0675">Receptor</keyword>
<dbReference type="InterPro" id="IPR011009">
    <property type="entry name" value="Kinase-like_dom_sf"/>
</dbReference>
<dbReference type="PANTHER" id="PTHR48052:SF23">
    <property type="entry name" value="OS06G0587900 PROTEIN"/>
    <property type="match status" value="1"/>
</dbReference>
<evidence type="ECO:0000256" key="18">
    <source>
        <dbReference type="ARBA" id="ARBA00022840"/>
    </source>
</evidence>
<reference evidence="32" key="3">
    <citation type="submission" date="2015-04" db="UniProtKB">
        <authorList>
            <consortium name="EnsemblPlants"/>
        </authorList>
    </citation>
    <scope>IDENTIFICATION</scope>
</reference>
<keyword evidence="17" id="KW-0256">Endoplasmic reticulum</keyword>
<dbReference type="SMART" id="SM00365">
    <property type="entry name" value="LRR_SD22"/>
    <property type="match status" value="5"/>
</dbReference>
<feature type="transmembrane region" description="Helical" evidence="29">
    <location>
        <begin position="718"/>
        <end position="742"/>
    </location>
</feature>
<evidence type="ECO:0000256" key="6">
    <source>
        <dbReference type="ARBA" id="ARBA00012513"/>
    </source>
</evidence>
<feature type="domain" description="Protein kinase" evidence="31">
    <location>
        <begin position="779"/>
        <end position="1085"/>
    </location>
</feature>
<evidence type="ECO:0000256" key="4">
    <source>
        <dbReference type="ARBA" id="ARBA00008684"/>
    </source>
</evidence>
<evidence type="ECO:0000256" key="11">
    <source>
        <dbReference type="ARBA" id="ARBA00022679"/>
    </source>
</evidence>
<sequence>MSRVSVYIHAPLVAVAAILLSLTALADEFDNNREALLCLKTHLSSLNGAALVTWNKTSLDFCTWHGVTCSSSGQTQTRVVVALDMEAEGLTGEIPPCISNLSSLARIHLPNNGLSGGITQELGRLARLQYLNLSFNAISGEIPPGIGTLRNLSSLDLASNNLHGKIPPLLGSSPVLESISLADNFLTGEIPLFLANGSSLRYLSLKNNSLYGSIPAALFNSSTIREIYLRKNNLSGAIPPVILFSSQITYLDLTSNSLSGDIPPSLGNLSSLTALLAAQNQLQGSVPDFSKLSALQFLDLSYNNLSGTVHPSIYNLSLISFLGLANNNLEGTLPPDMGNTLPNIQVLMMTNNHFVGEIPRSLANVSSMQFLYLADNSLRGVIPSFSLMADLQVVMLYSNQLEAGDWTFLSSMKNCSKLLKLNFGQNNLRGDLPRSVADLPKTLTSLVLQSNYISGTIPLEIENLSSISLLYLDKNLLTGSIPYTLGKLNNLVVLSLSQNKLSGEIPQSIGNLNQLTELYLSENRLSGRIPTTLARCKELLALNLSCNALTGSINGDIFGKLNQLSWLLDLSHNKFTNSVPLELGSLINLASLNISHNKLTGKIPSTLGACVRLESLRIGSNLLEGSIPQSLANLRGTKVLDFSENNLSGVIPNFFGTFASLQYLNMSYNNFEGPIPIGGIFANRDKFFVQGNSHMCTNVPMEDLTVCSASVSKRKHNFIIPMLAVLSSIVALSSVLGIYFLIGNFFLKRKWKLNDHVDHSYMKLKKLTYSDLSKATNCFSSANIVGAGHFGTVYRGRIDVEDTMVAVKVFKLDQCGALDSFMAECKALKNIRHRNLVKVITACSTYDPMGNEFKALVFEYMANGNLQTRLHTETYRFENLSLGARISIAVDIASALEYLHNQCIPPVVHCDLKPSNVLFNSDDVACVCDFGLARSICVYSSGTQNISKSMVGPKGSIGYIAPEYGMGSQISTEGDVYSYGIIILEMLTGRHPTDEMFVDGFTLRKYVNASLSKIKDILDPRLIPEMVEQPCNQTHILCEHKTSIMDICALQLLKLGLLCSDESPKHRPLIHDVYSEAMSIKEAYFAMRI</sequence>
<dbReference type="Pfam" id="PF13855">
    <property type="entry name" value="LRR_8"/>
    <property type="match status" value="2"/>
</dbReference>
<dbReference type="STRING" id="77586.A0A0D9XIF8"/>
<organism evidence="32 33">
    <name type="scientific">Leersia perrieri</name>
    <dbReference type="NCBI Taxonomy" id="77586"/>
    <lineage>
        <taxon>Eukaryota</taxon>
        <taxon>Viridiplantae</taxon>
        <taxon>Streptophyta</taxon>
        <taxon>Embryophyta</taxon>
        <taxon>Tracheophyta</taxon>
        <taxon>Spermatophyta</taxon>
        <taxon>Magnoliopsida</taxon>
        <taxon>Liliopsida</taxon>
        <taxon>Poales</taxon>
        <taxon>Poaceae</taxon>
        <taxon>BOP clade</taxon>
        <taxon>Oryzoideae</taxon>
        <taxon>Oryzeae</taxon>
        <taxon>Oryzinae</taxon>
        <taxon>Leersia</taxon>
    </lineage>
</organism>
<evidence type="ECO:0000256" key="19">
    <source>
        <dbReference type="ARBA" id="ARBA00022989"/>
    </source>
</evidence>
<dbReference type="FunFam" id="3.80.10.10:FF:000288">
    <property type="entry name" value="LRR receptor-like serine/threonine-protein kinase EFR"/>
    <property type="match status" value="1"/>
</dbReference>
<dbReference type="Pfam" id="PF00560">
    <property type="entry name" value="LRR_1"/>
    <property type="match status" value="7"/>
</dbReference>
<evidence type="ECO:0000256" key="2">
    <source>
        <dbReference type="ARBA" id="ARBA00004251"/>
    </source>
</evidence>
<dbReference type="SUPFAM" id="SSF56112">
    <property type="entry name" value="Protein kinase-like (PK-like)"/>
    <property type="match status" value="1"/>
</dbReference>
<evidence type="ECO:0000256" key="15">
    <source>
        <dbReference type="ARBA" id="ARBA00022741"/>
    </source>
</evidence>
<accession>A0A0D9XIF8</accession>
<dbReference type="eggNOG" id="ENOG502QPYS">
    <property type="taxonomic scope" value="Eukaryota"/>
</dbReference>
<keyword evidence="15 28" id="KW-0547">Nucleotide-binding</keyword>
<evidence type="ECO:0000256" key="17">
    <source>
        <dbReference type="ARBA" id="ARBA00022824"/>
    </source>
</evidence>
<keyword evidence="13 30" id="KW-0732">Signal</keyword>
<keyword evidence="20 29" id="KW-0472">Membrane</keyword>
<evidence type="ECO:0000313" key="33">
    <source>
        <dbReference type="Proteomes" id="UP000032180"/>
    </source>
</evidence>
<evidence type="ECO:0000313" key="32">
    <source>
        <dbReference type="EnsemblPlants" id="LPERR10G03670.1"/>
    </source>
</evidence>
<reference evidence="32 33" key="1">
    <citation type="submission" date="2012-08" db="EMBL/GenBank/DDBJ databases">
        <title>Oryza genome evolution.</title>
        <authorList>
            <person name="Wing R.A."/>
        </authorList>
    </citation>
    <scope>NUCLEOTIDE SEQUENCE</scope>
</reference>
<keyword evidence="14" id="KW-0677">Repeat</keyword>
<dbReference type="GO" id="GO:0004674">
    <property type="term" value="F:protein serine/threonine kinase activity"/>
    <property type="evidence" value="ECO:0007669"/>
    <property type="project" value="UniProtKB-KW"/>
</dbReference>
<dbReference type="InterPro" id="IPR032675">
    <property type="entry name" value="LRR_dom_sf"/>
</dbReference>
<dbReference type="PROSITE" id="PS00107">
    <property type="entry name" value="PROTEIN_KINASE_ATP"/>
    <property type="match status" value="1"/>
</dbReference>
<dbReference type="EC" id="2.7.11.1" evidence="6"/>
<dbReference type="InterPro" id="IPR008271">
    <property type="entry name" value="Ser/Thr_kinase_AS"/>
</dbReference>
<reference evidence="33" key="2">
    <citation type="submission" date="2013-12" db="EMBL/GenBank/DDBJ databases">
        <authorList>
            <person name="Yu Y."/>
            <person name="Lee S."/>
            <person name="de Baynast K."/>
            <person name="Wissotski M."/>
            <person name="Liu L."/>
            <person name="Talag J."/>
            <person name="Goicoechea J."/>
            <person name="Angelova A."/>
            <person name="Jetty R."/>
            <person name="Kudrna D."/>
            <person name="Golser W."/>
            <person name="Rivera L."/>
            <person name="Zhang J."/>
            <person name="Wing R."/>
        </authorList>
    </citation>
    <scope>NUCLEOTIDE SEQUENCE</scope>
</reference>
<evidence type="ECO:0000256" key="12">
    <source>
        <dbReference type="ARBA" id="ARBA00022692"/>
    </source>
</evidence>
<dbReference type="InterPro" id="IPR000719">
    <property type="entry name" value="Prot_kinase_dom"/>
</dbReference>
<dbReference type="Gene3D" id="1.10.510.10">
    <property type="entry name" value="Transferase(Phosphotransferase) domain 1"/>
    <property type="match status" value="1"/>
</dbReference>
<evidence type="ECO:0000256" key="20">
    <source>
        <dbReference type="ARBA" id="ARBA00023136"/>
    </source>
</evidence>
<evidence type="ECO:0000256" key="1">
    <source>
        <dbReference type="ARBA" id="ARBA00001936"/>
    </source>
</evidence>
<evidence type="ECO:0000256" key="24">
    <source>
        <dbReference type="ARBA" id="ARBA00048679"/>
    </source>
</evidence>
<evidence type="ECO:0000256" key="29">
    <source>
        <dbReference type="SAM" id="Phobius"/>
    </source>
</evidence>
<evidence type="ECO:0000256" key="13">
    <source>
        <dbReference type="ARBA" id="ARBA00022729"/>
    </source>
</evidence>
<feature type="chain" id="PRO_5002350310" description="Receptor kinase-like protein Xa21" evidence="30">
    <location>
        <begin position="27"/>
        <end position="1089"/>
    </location>
</feature>
<evidence type="ECO:0000256" key="21">
    <source>
        <dbReference type="ARBA" id="ARBA00023170"/>
    </source>
</evidence>
<dbReference type="Gene3D" id="3.80.10.10">
    <property type="entry name" value="Ribonuclease Inhibitor"/>
    <property type="match status" value="4"/>
</dbReference>
<comment type="cofactor">
    <cofactor evidence="1">
        <name>Mn(2+)</name>
        <dbReference type="ChEBI" id="CHEBI:29035"/>
    </cofactor>
</comment>
<evidence type="ECO:0000256" key="30">
    <source>
        <dbReference type="SAM" id="SignalP"/>
    </source>
</evidence>
<evidence type="ECO:0000256" key="27">
    <source>
        <dbReference type="ARBA" id="ARBA00072040"/>
    </source>
</evidence>
<dbReference type="InterPro" id="IPR001245">
    <property type="entry name" value="Ser-Thr/Tyr_kinase_cat_dom"/>
</dbReference>
<keyword evidence="8" id="KW-0723">Serine/threonine-protein kinase</keyword>
<dbReference type="AlphaFoldDB" id="A0A0D9XIF8"/>
<keyword evidence="10" id="KW-0433">Leucine-rich repeat</keyword>
<keyword evidence="12 29" id="KW-0812">Transmembrane</keyword>
<dbReference type="HOGENOM" id="CLU_000288_22_0_1"/>
<dbReference type="GO" id="GO:0005524">
    <property type="term" value="F:ATP binding"/>
    <property type="evidence" value="ECO:0007669"/>
    <property type="project" value="UniProtKB-UniRule"/>
</dbReference>
<comment type="function">
    <text evidence="25">Receptor kinase that detects X.oryzae pv. oryzae protein Ax21 to promote innate immunity. Following X.oryzae pv. oryzae protein Ax21 detection, undergoes cleavage, releasing the processed protein kinase Xa21 chain.</text>
</comment>
<dbReference type="InterPro" id="IPR017441">
    <property type="entry name" value="Protein_kinase_ATP_BS"/>
</dbReference>
<dbReference type="SUPFAM" id="SSF52058">
    <property type="entry name" value="L domain-like"/>
    <property type="match status" value="2"/>
</dbReference>
<evidence type="ECO:0000256" key="22">
    <source>
        <dbReference type="ARBA" id="ARBA00023180"/>
    </source>
</evidence>
<comment type="similarity">
    <text evidence="4">Belongs to the protein kinase superfamily. Ser/Thr protein kinase family.</text>
</comment>
<evidence type="ECO:0000256" key="10">
    <source>
        <dbReference type="ARBA" id="ARBA00022614"/>
    </source>
</evidence>
<keyword evidence="33" id="KW-1185">Reference proteome</keyword>
<evidence type="ECO:0000256" key="7">
    <source>
        <dbReference type="ARBA" id="ARBA00022475"/>
    </source>
</evidence>
<feature type="binding site" evidence="28">
    <location>
        <position position="808"/>
    </location>
    <ligand>
        <name>ATP</name>
        <dbReference type="ChEBI" id="CHEBI:30616"/>
    </ligand>
</feature>
<evidence type="ECO:0000259" key="31">
    <source>
        <dbReference type="PROSITE" id="PS50011"/>
    </source>
</evidence>
<dbReference type="Proteomes" id="UP000032180">
    <property type="component" value="Chromosome 10"/>
</dbReference>
<evidence type="ECO:0000256" key="3">
    <source>
        <dbReference type="ARBA" id="ARBA00004389"/>
    </source>
</evidence>
<evidence type="ECO:0000256" key="8">
    <source>
        <dbReference type="ARBA" id="ARBA00022527"/>
    </source>
</evidence>
<keyword evidence="11" id="KW-0808">Transferase</keyword>
<keyword evidence="16" id="KW-0418">Kinase</keyword>
<dbReference type="FunFam" id="1.10.510.10:FF:000358">
    <property type="entry name" value="Putative leucine-rich repeat receptor-like serine/threonine-protein kinase"/>
    <property type="match status" value="1"/>
</dbReference>
<proteinExistence type="inferred from homology"/>
<dbReference type="InterPro" id="IPR013210">
    <property type="entry name" value="LRR_N_plant-typ"/>
</dbReference>
<dbReference type="Gramene" id="LPERR10G03670.1">
    <property type="protein sequence ID" value="LPERR10G03670.1"/>
    <property type="gene ID" value="LPERR10G03670"/>
</dbReference>
<dbReference type="Gene3D" id="3.30.200.20">
    <property type="entry name" value="Phosphorylase Kinase, domain 1"/>
    <property type="match status" value="1"/>
</dbReference>
<dbReference type="SMART" id="SM00220">
    <property type="entry name" value="S_TKc"/>
    <property type="match status" value="1"/>
</dbReference>
<comment type="catalytic activity">
    <reaction evidence="24">
        <text>L-seryl-[protein] + ATP = O-phospho-L-seryl-[protein] + ADP + H(+)</text>
        <dbReference type="Rhea" id="RHEA:17989"/>
        <dbReference type="Rhea" id="RHEA-COMP:9863"/>
        <dbReference type="Rhea" id="RHEA-COMP:11604"/>
        <dbReference type="ChEBI" id="CHEBI:15378"/>
        <dbReference type="ChEBI" id="CHEBI:29999"/>
        <dbReference type="ChEBI" id="CHEBI:30616"/>
        <dbReference type="ChEBI" id="CHEBI:83421"/>
        <dbReference type="ChEBI" id="CHEBI:456216"/>
        <dbReference type="EC" id="2.7.11.1"/>
    </reaction>
</comment>
<keyword evidence="18 28" id="KW-0067">ATP-binding</keyword>
<comment type="similarity">
    <text evidence="5">Belongs to the RLP family.</text>
</comment>
<evidence type="ECO:0000256" key="5">
    <source>
        <dbReference type="ARBA" id="ARBA00009592"/>
    </source>
</evidence>
<keyword evidence="22" id="KW-0325">Glycoprotein</keyword>
<feature type="signal peptide" evidence="30">
    <location>
        <begin position="1"/>
        <end position="26"/>
    </location>
</feature>
<protein>
    <recommendedName>
        <fullName evidence="27">Receptor kinase-like protein Xa21</fullName>
        <ecNumber evidence="6">2.7.11.1</ecNumber>
    </recommendedName>
</protein>
<comment type="function">
    <text evidence="26">The processed protein kinase Xa21 chain released by protein cleavage after X.oryzae pv. oryzae protein Ax21 detection translocates into the nucleus where it can bind and regulate WRKY62, a transcription factor. Confers resistance to the bacterial pathogen X.oryzae pv. oryzae (Xoo).</text>
</comment>
<dbReference type="FunFam" id="3.30.200.20:FF:000432">
    <property type="entry name" value="LRR receptor-like serine/threonine-protein kinase EFR"/>
    <property type="match status" value="1"/>
</dbReference>
<dbReference type="InterPro" id="IPR001611">
    <property type="entry name" value="Leu-rich_rpt"/>
</dbReference>
<comment type="catalytic activity">
    <reaction evidence="23">
        <text>L-threonyl-[protein] + ATP = O-phospho-L-threonyl-[protein] + ADP + H(+)</text>
        <dbReference type="Rhea" id="RHEA:46608"/>
        <dbReference type="Rhea" id="RHEA-COMP:11060"/>
        <dbReference type="Rhea" id="RHEA-COMP:11605"/>
        <dbReference type="ChEBI" id="CHEBI:15378"/>
        <dbReference type="ChEBI" id="CHEBI:30013"/>
        <dbReference type="ChEBI" id="CHEBI:30616"/>
        <dbReference type="ChEBI" id="CHEBI:61977"/>
        <dbReference type="ChEBI" id="CHEBI:456216"/>
        <dbReference type="EC" id="2.7.11.1"/>
    </reaction>
</comment>
<dbReference type="PROSITE" id="PS50011">
    <property type="entry name" value="PROTEIN_KINASE_DOM"/>
    <property type="match status" value="1"/>
</dbReference>
<dbReference type="InterPro" id="IPR003591">
    <property type="entry name" value="Leu-rich_rpt_typical-subtyp"/>
</dbReference>
<name>A0A0D9XIF8_9ORYZ</name>
<dbReference type="FunFam" id="3.80.10.10:FF:000275">
    <property type="entry name" value="Leucine-rich repeat receptor-like protein kinase"/>
    <property type="match status" value="1"/>
</dbReference>
<evidence type="ECO:0000256" key="9">
    <source>
        <dbReference type="ARBA" id="ARBA00022553"/>
    </source>
</evidence>
<keyword evidence="19 29" id="KW-1133">Transmembrane helix</keyword>
<dbReference type="PANTHER" id="PTHR48052">
    <property type="entry name" value="UNNAMED PRODUCT"/>
    <property type="match status" value="1"/>
</dbReference>
<keyword evidence="9" id="KW-0597">Phosphoprotein</keyword>
<dbReference type="SMART" id="SM00369">
    <property type="entry name" value="LRR_TYP"/>
    <property type="match status" value="7"/>
</dbReference>
<dbReference type="Pfam" id="PF07714">
    <property type="entry name" value="PK_Tyr_Ser-Thr"/>
    <property type="match status" value="1"/>
</dbReference>
<dbReference type="EnsemblPlants" id="LPERR10G03670.1">
    <property type="protein sequence ID" value="LPERR10G03670.1"/>
    <property type="gene ID" value="LPERR10G03670"/>
</dbReference>
<dbReference type="PROSITE" id="PS00108">
    <property type="entry name" value="PROTEIN_KINASE_ST"/>
    <property type="match status" value="1"/>
</dbReference>
<evidence type="ECO:0000256" key="28">
    <source>
        <dbReference type="PROSITE-ProRule" id="PRU10141"/>
    </source>
</evidence>
<evidence type="ECO:0000256" key="25">
    <source>
        <dbReference type="ARBA" id="ARBA00054320"/>
    </source>
</evidence>
<dbReference type="Pfam" id="PF08263">
    <property type="entry name" value="LRRNT_2"/>
    <property type="match status" value="1"/>
</dbReference>
<evidence type="ECO:0000256" key="14">
    <source>
        <dbReference type="ARBA" id="ARBA00022737"/>
    </source>
</evidence>
<dbReference type="PRINTS" id="PR00019">
    <property type="entry name" value="LEURICHRPT"/>
</dbReference>
<evidence type="ECO:0000256" key="26">
    <source>
        <dbReference type="ARBA" id="ARBA00056628"/>
    </source>
</evidence>
<comment type="subcellular location">
    <subcellularLocation>
        <location evidence="2">Cell membrane</location>
        <topology evidence="2">Single-pass type I membrane protein</topology>
    </subcellularLocation>
    <subcellularLocation>
        <location evidence="3">Endoplasmic reticulum membrane</location>
        <topology evidence="3">Single-pass membrane protein</topology>
    </subcellularLocation>
</comment>
<dbReference type="FunFam" id="3.80.10.10:FF:001158">
    <property type="entry name" value="Leucine-rich repeat protein kinase family protein"/>
    <property type="match status" value="1"/>
</dbReference>
<dbReference type="GO" id="GO:0005886">
    <property type="term" value="C:plasma membrane"/>
    <property type="evidence" value="ECO:0007669"/>
    <property type="project" value="UniProtKB-SubCell"/>
</dbReference>
<keyword evidence="7" id="KW-1003">Cell membrane</keyword>
<evidence type="ECO:0000256" key="16">
    <source>
        <dbReference type="ARBA" id="ARBA00022777"/>
    </source>
</evidence>
<evidence type="ECO:0000256" key="23">
    <source>
        <dbReference type="ARBA" id="ARBA00047899"/>
    </source>
</evidence>
<dbReference type="GO" id="GO:0005789">
    <property type="term" value="C:endoplasmic reticulum membrane"/>
    <property type="evidence" value="ECO:0007669"/>
    <property type="project" value="UniProtKB-SubCell"/>
</dbReference>